<protein>
    <submittedName>
        <fullName evidence="6">Uncharacterized protein</fullName>
    </submittedName>
</protein>
<proteinExistence type="inferred from homology"/>
<comment type="similarity">
    <text evidence="5">Belongs to the class I-like SAM-binding methyltransferase superfamily. Cation-dependent O-methyltransferase family.</text>
</comment>
<dbReference type="GO" id="GO:0009809">
    <property type="term" value="P:lignin biosynthetic process"/>
    <property type="evidence" value="ECO:0007669"/>
    <property type="project" value="UniProtKB-KW"/>
</dbReference>
<dbReference type="Gene3D" id="3.40.50.150">
    <property type="entry name" value="Vaccinia Virus protein VP39"/>
    <property type="match status" value="1"/>
</dbReference>
<keyword evidence="4" id="KW-0438">Lignin biosynthesis</keyword>
<evidence type="ECO:0000256" key="1">
    <source>
        <dbReference type="ARBA" id="ARBA00022603"/>
    </source>
</evidence>
<reference evidence="6 7" key="1">
    <citation type="submission" date="2024-02" db="EMBL/GenBank/DDBJ databases">
        <authorList>
            <person name="Vignale AGUSTIN F."/>
            <person name="Sosa J E."/>
            <person name="Modenutti C."/>
        </authorList>
    </citation>
    <scope>NUCLEOTIDE SEQUENCE [LARGE SCALE GENOMIC DNA]</scope>
</reference>
<dbReference type="SUPFAM" id="SSF53335">
    <property type="entry name" value="S-adenosyl-L-methionine-dependent methyltransferases"/>
    <property type="match status" value="1"/>
</dbReference>
<dbReference type="GO" id="GO:0008168">
    <property type="term" value="F:methyltransferase activity"/>
    <property type="evidence" value="ECO:0007669"/>
    <property type="project" value="UniProtKB-KW"/>
</dbReference>
<keyword evidence="3" id="KW-0949">S-adenosyl-L-methionine</keyword>
<keyword evidence="1" id="KW-0489">Methyltransferase</keyword>
<evidence type="ECO:0000313" key="6">
    <source>
        <dbReference type="EMBL" id="CAK9143609.1"/>
    </source>
</evidence>
<dbReference type="InterPro" id="IPR029063">
    <property type="entry name" value="SAM-dependent_MTases_sf"/>
</dbReference>
<dbReference type="InterPro" id="IPR050362">
    <property type="entry name" value="Cation-dep_OMT"/>
</dbReference>
<keyword evidence="7" id="KW-1185">Reference proteome</keyword>
<evidence type="ECO:0000256" key="5">
    <source>
        <dbReference type="ARBA" id="ARBA00023453"/>
    </source>
</evidence>
<evidence type="ECO:0000256" key="3">
    <source>
        <dbReference type="ARBA" id="ARBA00022691"/>
    </source>
</evidence>
<gene>
    <name evidence="6" type="ORF">ILEXP_LOCUS11326</name>
</gene>
<evidence type="ECO:0000313" key="7">
    <source>
        <dbReference type="Proteomes" id="UP001642360"/>
    </source>
</evidence>
<dbReference type="InterPro" id="IPR002935">
    <property type="entry name" value="SAM_O-MeTrfase"/>
</dbReference>
<name>A0ABC8RF74_9AQUA</name>
<evidence type="ECO:0000256" key="4">
    <source>
        <dbReference type="ARBA" id="ARBA00022733"/>
    </source>
</evidence>
<evidence type="ECO:0000256" key="2">
    <source>
        <dbReference type="ARBA" id="ARBA00022679"/>
    </source>
</evidence>
<dbReference type="PANTHER" id="PTHR10509:SF14">
    <property type="entry name" value="CAFFEOYL-COA O-METHYLTRANSFERASE 3-RELATED"/>
    <property type="match status" value="1"/>
</dbReference>
<organism evidence="6 7">
    <name type="scientific">Ilex paraguariensis</name>
    <name type="common">yerba mate</name>
    <dbReference type="NCBI Taxonomy" id="185542"/>
    <lineage>
        <taxon>Eukaryota</taxon>
        <taxon>Viridiplantae</taxon>
        <taxon>Streptophyta</taxon>
        <taxon>Embryophyta</taxon>
        <taxon>Tracheophyta</taxon>
        <taxon>Spermatophyta</taxon>
        <taxon>Magnoliopsida</taxon>
        <taxon>eudicotyledons</taxon>
        <taxon>Gunneridae</taxon>
        <taxon>Pentapetalae</taxon>
        <taxon>asterids</taxon>
        <taxon>campanulids</taxon>
        <taxon>Aquifoliales</taxon>
        <taxon>Aquifoliaceae</taxon>
        <taxon>Ilex</taxon>
    </lineage>
</organism>
<keyword evidence="2" id="KW-0808">Transferase</keyword>
<comment type="caution">
    <text evidence="6">The sequence shown here is derived from an EMBL/GenBank/DDBJ whole genome shotgun (WGS) entry which is preliminary data.</text>
</comment>
<dbReference type="Proteomes" id="UP001642360">
    <property type="component" value="Unassembled WGS sequence"/>
</dbReference>
<dbReference type="PANTHER" id="PTHR10509">
    <property type="entry name" value="O-METHYLTRANSFERASE-RELATED"/>
    <property type="match status" value="1"/>
</dbReference>
<dbReference type="Pfam" id="PF01596">
    <property type="entry name" value="Methyltransf_3"/>
    <property type="match status" value="1"/>
</dbReference>
<sequence>MILSIRCLPATATAQCAIIQLKHVASAAGHVSKWDGLKRSCYAYADEFIVATDDKYGNKQVISVTPRLYDYLLSNVREPEILRQLREETAAMRGSQMQVSPDQAQLLAMLIQILGAERCIEVGVYTVCAF</sequence>
<dbReference type="AlphaFoldDB" id="A0ABC8RF74"/>
<dbReference type="GO" id="GO:0032259">
    <property type="term" value="P:methylation"/>
    <property type="evidence" value="ECO:0007669"/>
    <property type="project" value="UniProtKB-KW"/>
</dbReference>
<dbReference type="EMBL" id="CAUOFW020001314">
    <property type="protein sequence ID" value="CAK9143609.1"/>
    <property type="molecule type" value="Genomic_DNA"/>
</dbReference>
<accession>A0ABC8RF74</accession>